<dbReference type="Proteomes" id="UP001138802">
    <property type="component" value="Unassembled WGS sequence"/>
</dbReference>
<dbReference type="PANTHER" id="PTHR34047">
    <property type="entry name" value="NUCLEAR INTRON MATURASE 1, MITOCHONDRIAL-RELATED"/>
    <property type="match status" value="1"/>
</dbReference>
<dbReference type="Pfam" id="PF00078">
    <property type="entry name" value="RVT_1"/>
    <property type="match status" value="1"/>
</dbReference>
<gene>
    <name evidence="3" type="ORF">CKO25_12665</name>
</gene>
<keyword evidence="4" id="KW-1185">Reference proteome</keyword>
<evidence type="ECO:0000313" key="3">
    <source>
        <dbReference type="EMBL" id="MBK1645480.1"/>
    </source>
</evidence>
<evidence type="ECO:0000313" key="4">
    <source>
        <dbReference type="Proteomes" id="UP001138802"/>
    </source>
</evidence>
<dbReference type="AlphaFoldDB" id="A0A9X0WJ56"/>
<evidence type="ECO:0000256" key="1">
    <source>
        <dbReference type="ARBA" id="ARBA00034120"/>
    </source>
</evidence>
<dbReference type="CDD" id="cd01651">
    <property type="entry name" value="RT_G2_intron"/>
    <property type="match status" value="1"/>
</dbReference>
<organism evidence="3 4">
    <name type="scientific">Thiocapsa imhoffii</name>
    <dbReference type="NCBI Taxonomy" id="382777"/>
    <lineage>
        <taxon>Bacteria</taxon>
        <taxon>Pseudomonadati</taxon>
        <taxon>Pseudomonadota</taxon>
        <taxon>Gammaproteobacteria</taxon>
        <taxon>Chromatiales</taxon>
        <taxon>Chromatiaceae</taxon>
        <taxon>Thiocapsa</taxon>
    </lineage>
</organism>
<dbReference type="InterPro" id="IPR043502">
    <property type="entry name" value="DNA/RNA_pol_sf"/>
</dbReference>
<proteinExistence type="inferred from homology"/>
<evidence type="ECO:0000259" key="2">
    <source>
        <dbReference type="PROSITE" id="PS50878"/>
    </source>
</evidence>
<accession>A0A9X0WJ56</accession>
<name>A0A9X0WJ56_9GAMM</name>
<dbReference type="InterPro" id="IPR051083">
    <property type="entry name" value="GrpII_Intron_Splice-Mob/Def"/>
</dbReference>
<dbReference type="SUPFAM" id="SSF56672">
    <property type="entry name" value="DNA/RNA polymerases"/>
    <property type="match status" value="1"/>
</dbReference>
<reference evidence="3 4" key="1">
    <citation type="journal article" date="2020" name="Microorganisms">
        <title>Osmotic Adaptation and Compatible Solute Biosynthesis of Phototrophic Bacteria as Revealed from Genome Analyses.</title>
        <authorList>
            <person name="Imhoff J.F."/>
            <person name="Rahn T."/>
            <person name="Kunzel S."/>
            <person name="Keller A."/>
            <person name="Neulinger S.C."/>
        </authorList>
    </citation>
    <scope>NUCLEOTIDE SEQUENCE [LARGE SCALE GENOMIC DNA]</scope>
    <source>
        <strain evidence="3 4">DSM 21303</strain>
    </source>
</reference>
<dbReference type="PROSITE" id="PS50878">
    <property type="entry name" value="RT_POL"/>
    <property type="match status" value="1"/>
</dbReference>
<feature type="domain" description="Reverse transcriptase" evidence="2">
    <location>
        <begin position="61"/>
        <end position="286"/>
    </location>
</feature>
<dbReference type="PANTHER" id="PTHR34047:SF8">
    <property type="entry name" value="PROTEIN YKFC"/>
    <property type="match status" value="1"/>
</dbReference>
<comment type="similarity">
    <text evidence="1">Belongs to the bacterial reverse transcriptase family.</text>
</comment>
<protein>
    <recommendedName>
        <fullName evidence="2">Reverse transcriptase domain-containing protein</fullName>
    </recommendedName>
</protein>
<dbReference type="EMBL" id="NRSD01000012">
    <property type="protein sequence ID" value="MBK1645480.1"/>
    <property type="molecule type" value="Genomic_DNA"/>
</dbReference>
<dbReference type="InterPro" id="IPR000477">
    <property type="entry name" value="RT_dom"/>
</dbReference>
<comment type="caution">
    <text evidence="3">The sequence shown here is derived from an EMBL/GenBank/DDBJ whole genome shotgun (WGS) entry which is preliminary data.</text>
</comment>
<sequence>MTVYTSENRVADIMAYLFDKVCTFDVLNLAWQSIRKNKGQWTPKLSIQEVETELDWHFESIIRELQSGHYRPYSLNCFDVPKSCGGRRLVCAPYARDKLIQRAVILVLEPIAEQFFHPASFGYRPLCTIDMALSRVREWVRQGYIWLGDTDITACFDSIPQDPVLNLVDLLSDDSRLTNLFALWFETLPLRHRYRGDRIGLPQGLVVSPLLCNLYLHDLDMDLEEAGIPFVRYADNFMVMAGDEEGAYTALEFAANSVARLGLELNGEKTCVLKSRSSYRFLGKRLPTARARILL</sequence>